<evidence type="ECO:0000256" key="12">
    <source>
        <dbReference type="ARBA" id="ARBA00052219"/>
    </source>
</evidence>
<dbReference type="AlphaFoldDB" id="A0A875RVB9"/>
<dbReference type="GO" id="GO:0050660">
    <property type="term" value="F:flavin adenine dinucleotide binding"/>
    <property type="evidence" value="ECO:0007669"/>
    <property type="project" value="TreeGrafter"/>
</dbReference>
<dbReference type="InterPro" id="IPR001433">
    <property type="entry name" value="OxRdtase_FAD/NAD-bd"/>
</dbReference>
<dbReference type="Pfam" id="PF00175">
    <property type="entry name" value="NAD_binding_1"/>
    <property type="match status" value="1"/>
</dbReference>
<comment type="cofactor">
    <cofactor evidence="2">
        <name>FAD</name>
        <dbReference type="ChEBI" id="CHEBI:57692"/>
    </cofactor>
</comment>
<evidence type="ECO:0000256" key="2">
    <source>
        <dbReference type="ARBA" id="ARBA00001974"/>
    </source>
</evidence>
<comment type="function">
    <text evidence="13">This enzyme catalyzes the 6-electron reduction of sulfite to sulfide. This is one of several activities required for the biosynthesis of L-cysteine from sulfate.</text>
</comment>
<evidence type="ECO:0000256" key="1">
    <source>
        <dbReference type="ARBA" id="ARBA00001917"/>
    </source>
</evidence>
<dbReference type="InterPro" id="IPR023173">
    <property type="entry name" value="NADPH_Cyt_P450_Rdtase_alpha"/>
</dbReference>
<keyword evidence="7" id="KW-0288">FMN</keyword>
<dbReference type="InterPro" id="IPR001709">
    <property type="entry name" value="Flavoprot_Pyr_Nucl_cyt_Rdtase"/>
</dbReference>
<dbReference type="Pfam" id="PF00667">
    <property type="entry name" value="FAD_binding_1"/>
    <property type="match status" value="1"/>
</dbReference>
<evidence type="ECO:0000256" key="7">
    <source>
        <dbReference type="ARBA" id="ARBA00022643"/>
    </source>
</evidence>
<proteinExistence type="predicted"/>
<dbReference type="InterPro" id="IPR017927">
    <property type="entry name" value="FAD-bd_FR_type"/>
</dbReference>
<evidence type="ECO:0000259" key="14">
    <source>
        <dbReference type="PROSITE" id="PS51384"/>
    </source>
</evidence>
<comment type="catalytic activity">
    <reaction evidence="12">
        <text>hydrogen sulfide + 3 NADP(+) + 3 H2O = sulfite + 3 NADPH + 4 H(+)</text>
        <dbReference type="Rhea" id="RHEA:13801"/>
        <dbReference type="ChEBI" id="CHEBI:15377"/>
        <dbReference type="ChEBI" id="CHEBI:15378"/>
        <dbReference type="ChEBI" id="CHEBI:17359"/>
        <dbReference type="ChEBI" id="CHEBI:29919"/>
        <dbReference type="ChEBI" id="CHEBI:57783"/>
        <dbReference type="ChEBI" id="CHEBI:58349"/>
        <dbReference type="EC" id="1.8.1.2"/>
    </reaction>
</comment>
<gene>
    <name evidence="15" type="ORF">FOA43_002761</name>
</gene>
<dbReference type="Proteomes" id="UP000662931">
    <property type="component" value="Chromosome 3"/>
</dbReference>
<evidence type="ECO:0000313" key="16">
    <source>
        <dbReference type="Proteomes" id="UP000662931"/>
    </source>
</evidence>
<dbReference type="SUPFAM" id="SSF53323">
    <property type="entry name" value="Pyruvate-ferredoxin oxidoreductase, PFOR, domain III"/>
    <property type="match status" value="1"/>
</dbReference>
<keyword evidence="8" id="KW-0274">FAD</keyword>
<evidence type="ECO:0000256" key="8">
    <source>
        <dbReference type="ARBA" id="ARBA00022827"/>
    </source>
</evidence>
<dbReference type="KEGG" id="bnn:FOA43_002761"/>
<dbReference type="PANTHER" id="PTHR19384:SF109">
    <property type="entry name" value="SULFITE REDUCTASE [NADPH] FLAVOPROTEIN COMPONENT"/>
    <property type="match status" value="1"/>
</dbReference>
<keyword evidence="11" id="KW-0560">Oxidoreductase</keyword>
<keyword evidence="16" id="KW-1185">Reference proteome</keyword>
<dbReference type="Gene3D" id="3.40.50.80">
    <property type="entry name" value="Nucleotide-binding domain of ferredoxin-NADP reductase (FNR) module"/>
    <property type="match status" value="1"/>
</dbReference>
<dbReference type="EMBL" id="CP064814">
    <property type="protein sequence ID" value="QPG75407.1"/>
    <property type="molecule type" value="Genomic_DNA"/>
</dbReference>
<dbReference type="SUPFAM" id="SSF63380">
    <property type="entry name" value="Riboflavin synthase domain-like"/>
    <property type="match status" value="1"/>
</dbReference>
<sequence length="1070" mass="119288">MTVSQSDTDQVSTSASSSSLLGLSSATLEAPFGYPLDPHELHGNILTTAYNVIQSTSYLLSSTIFNYTLPGKDFSGSKGSRTGNLLKLWTDLKRRNLLNKVPSLYDVDVTIGCGNILLGYLSDDHHLTNEDVDVTVFGSPSTLEHMAPALHGNGVETLKGLPISFQIATVDYDWTSGRLISNFSSALNAARSLKLPVLVSSSAVEAQHFTVLSSVLAKLGVANIHLFDGLHSLRVNESISGVLSSSEIQDLELKLLSALNIDITVALASERIPMGFSKLNEILKTEYQPFEQYGSPDASIFYIVSGTDELTAKLFQQVPKFSVNAASIIVKAPFPFDSRRFNNLVSGNNVKKLVVVSESYNGVNLLKLDVQASLFLEGNFSLDIVSATQQPGEPLTPSQFKLLLEQHANVRPYLTSTGSSFKFVFHDNFKHLNVPAKVAFGLSMVPDLAVKYRPVYDNTVDAGLLSVEIQAGMDFTGKYNLVFLEEFSLLNKVDVFSTLKSNGTILVINPLGMRFDPENVVSKLLSNLTKKILAEKKITLQVLDLNSVGEDDATKGLTTPISMNVAFWSYAYPKFEVTPMVNKIWNSYGPTNELLAGVILNLTNRVKKDGFKKISFDDEWKKLDIEGAPDLVSVKDTSFSPMPRDEFTEEYGSQIKSRFDLAKKLMFKEAYQRHESLRPDEPVQNFVIKVKENKRVTPLDYSRNIFHIEFDISGTGLKYNIGEALGVHGRNSGSAVDSFIKMYGLDGDNLVETISKENSSVLEVRTVRQSLTENLDLFGKPSKKFYESLVGYATEEKEKKALEHLISPAGAPLLKQYQEEECYTYADILALYKSVRPSAEELASLIPPLKRREYSIASSQKLHPDEVHLLVVVVDWVDKQGRQRYGQCSKYLNDLKVGDSLVVSVKPSLMKLPPVTTQPVIMAGLGTGLAPFKAFVEERQYQKEHGQEVGEIYLYLGSRHKKQEYLYGEYWEAYLSSHLLTYLGAAFSRDQPQKIYIQDRIRENLSELTDLICQKKGHFYLCGPTWPVPDITACLEDIYRNEAEKRGQEIDAAEEVEKMKDEGRYVLEVY</sequence>
<dbReference type="GO" id="GO:0010181">
    <property type="term" value="F:FMN binding"/>
    <property type="evidence" value="ECO:0007669"/>
    <property type="project" value="TreeGrafter"/>
</dbReference>
<reference evidence="15" key="1">
    <citation type="submission" date="2020-10" db="EMBL/GenBank/DDBJ databases">
        <authorList>
            <person name="Roach M.J.R."/>
        </authorList>
    </citation>
    <scope>NUCLEOTIDE SEQUENCE</scope>
    <source>
        <strain evidence="15">CBS 1945</strain>
    </source>
</reference>
<dbReference type="InterPro" id="IPR017938">
    <property type="entry name" value="Riboflavin_synthase-like_b-brl"/>
</dbReference>
<comment type="cofactor">
    <cofactor evidence="1">
        <name>FMN</name>
        <dbReference type="ChEBI" id="CHEBI:58210"/>
    </cofactor>
</comment>
<evidence type="ECO:0000256" key="9">
    <source>
        <dbReference type="ARBA" id="ARBA00022857"/>
    </source>
</evidence>
<dbReference type="PROSITE" id="PS51384">
    <property type="entry name" value="FAD_FR"/>
    <property type="match status" value="1"/>
</dbReference>
<evidence type="ECO:0000256" key="5">
    <source>
        <dbReference type="ARBA" id="ARBA00022448"/>
    </source>
</evidence>
<keyword evidence="6" id="KW-0285">Flavoprotein</keyword>
<dbReference type="PRINTS" id="PR00371">
    <property type="entry name" value="FPNCR"/>
</dbReference>
<keyword evidence="5" id="KW-0813">Transport</keyword>
<dbReference type="EC" id="1.8.1.2" evidence="4"/>
<dbReference type="Gene3D" id="1.20.990.10">
    <property type="entry name" value="NADPH-cytochrome p450 Reductase, Chain A, domain 3"/>
    <property type="match status" value="1"/>
</dbReference>
<dbReference type="PANTHER" id="PTHR19384">
    <property type="entry name" value="NITRIC OXIDE SYNTHASE-RELATED"/>
    <property type="match status" value="1"/>
</dbReference>
<dbReference type="GeneID" id="62196162"/>
<accession>A0A875RVB9</accession>
<dbReference type="Gene3D" id="3.40.50.970">
    <property type="match status" value="1"/>
</dbReference>
<feature type="domain" description="FAD-binding FR-type" evidence="14">
    <location>
        <begin position="683"/>
        <end position="914"/>
    </location>
</feature>
<dbReference type="Gene3D" id="3.40.920.10">
    <property type="entry name" value="Pyruvate-ferredoxin oxidoreductase, PFOR, domain III"/>
    <property type="match status" value="1"/>
</dbReference>
<dbReference type="InterPro" id="IPR002869">
    <property type="entry name" value="Pyrv_flavodox_OxRed_cen"/>
</dbReference>
<evidence type="ECO:0000256" key="4">
    <source>
        <dbReference type="ARBA" id="ARBA00012604"/>
    </source>
</evidence>
<dbReference type="GO" id="GO:0004783">
    <property type="term" value="F:sulfite reductase (NADPH) activity"/>
    <property type="evidence" value="ECO:0007669"/>
    <property type="project" value="UniProtKB-EC"/>
</dbReference>
<evidence type="ECO:0000313" key="15">
    <source>
        <dbReference type="EMBL" id="QPG75407.1"/>
    </source>
</evidence>
<dbReference type="Gene3D" id="2.40.30.10">
    <property type="entry name" value="Translation factors"/>
    <property type="match status" value="1"/>
</dbReference>
<dbReference type="GO" id="GO:0005829">
    <property type="term" value="C:cytosol"/>
    <property type="evidence" value="ECO:0007669"/>
    <property type="project" value="TreeGrafter"/>
</dbReference>
<dbReference type="FunFam" id="3.40.50.80:FF:000011">
    <property type="entry name" value="Sulfite reductase flavoprotein component"/>
    <property type="match status" value="1"/>
</dbReference>
<dbReference type="InterPro" id="IPR003097">
    <property type="entry name" value="CysJ-like_FAD-binding"/>
</dbReference>
<evidence type="ECO:0000256" key="11">
    <source>
        <dbReference type="ARBA" id="ARBA00023002"/>
    </source>
</evidence>
<dbReference type="SUPFAM" id="SSF52343">
    <property type="entry name" value="Ferredoxin reductase-like, C-terminal NADP-linked domain"/>
    <property type="match status" value="1"/>
</dbReference>
<evidence type="ECO:0000256" key="13">
    <source>
        <dbReference type="ARBA" id="ARBA00059320"/>
    </source>
</evidence>
<keyword evidence="10" id="KW-0249">Electron transport</keyword>
<dbReference type="InterPro" id="IPR039261">
    <property type="entry name" value="FNR_nucleotide-bd"/>
</dbReference>
<evidence type="ECO:0000256" key="3">
    <source>
        <dbReference type="ARBA" id="ARBA00004774"/>
    </source>
</evidence>
<keyword evidence="9" id="KW-0521">NADP</keyword>
<protein>
    <recommendedName>
        <fullName evidence="4">assimilatory sulfite reductase (NADPH)</fullName>
        <ecNumber evidence="4">1.8.1.2</ecNumber>
    </recommendedName>
</protein>
<dbReference type="CDD" id="cd06207">
    <property type="entry name" value="CyPoR_like"/>
    <property type="match status" value="1"/>
</dbReference>
<organism evidence="15 16">
    <name type="scientific">Eeniella nana</name>
    <name type="common">Yeast</name>
    <name type="synonym">Brettanomyces nanus</name>
    <dbReference type="NCBI Taxonomy" id="13502"/>
    <lineage>
        <taxon>Eukaryota</taxon>
        <taxon>Fungi</taxon>
        <taxon>Dikarya</taxon>
        <taxon>Ascomycota</taxon>
        <taxon>Saccharomycotina</taxon>
        <taxon>Pichiomycetes</taxon>
        <taxon>Pichiales</taxon>
        <taxon>Pichiaceae</taxon>
        <taxon>Brettanomyces</taxon>
    </lineage>
</organism>
<name>A0A875RVB9_EENNA</name>
<evidence type="ECO:0000256" key="6">
    <source>
        <dbReference type="ARBA" id="ARBA00022630"/>
    </source>
</evidence>
<dbReference type="FunFam" id="1.20.990.10:FF:000010">
    <property type="entry name" value="Sulfite reductase [NADPH] flavoprotein component"/>
    <property type="match status" value="1"/>
</dbReference>
<comment type="pathway">
    <text evidence="3">Sulfur metabolism; hydrogen sulfide biosynthesis; hydrogen sulfide from sulfite (NADPH route): step 1/1.</text>
</comment>
<dbReference type="OrthoDB" id="1856718at2759"/>
<evidence type="ECO:0000256" key="10">
    <source>
        <dbReference type="ARBA" id="ARBA00022982"/>
    </source>
</evidence>
<dbReference type="RefSeq" id="XP_038778972.1">
    <property type="nucleotide sequence ID" value="XM_038923044.1"/>
</dbReference>